<dbReference type="HAMAP" id="MF_01107">
    <property type="entry name" value="ArgD_aminotrans_3"/>
    <property type="match status" value="1"/>
</dbReference>
<dbReference type="InterPro" id="IPR005814">
    <property type="entry name" value="Aminotrans_3"/>
</dbReference>
<comment type="miscellaneous">
    <text evidence="5">May also have succinyldiaminopimelate aminotransferase activity, thus carrying out the corresponding step in lysine biosynthesis.</text>
</comment>
<evidence type="ECO:0000313" key="7">
    <source>
        <dbReference type="Proteomes" id="UP000197025"/>
    </source>
</evidence>
<protein>
    <recommendedName>
        <fullName evidence="5">Acetylornithine aminotransferase</fullName>
        <shortName evidence="5">ACOAT</shortName>
        <ecNumber evidence="5">2.6.1.11</ecNumber>
    </recommendedName>
</protein>
<organism evidence="6 7">
    <name type="scientific">Thermoflexus hugenholtzii JAD2</name>
    <dbReference type="NCBI Taxonomy" id="877466"/>
    <lineage>
        <taxon>Bacteria</taxon>
        <taxon>Bacillati</taxon>
        <taxon>Chloroflexota</taxon>
        <taxon>Thermoflexia</taxon>
        <taxon>Thermoflexales</taxon>
        <taxon>Thermoflexaceae</taxon>
        <taxon>Thermoflexus</taxon>
    </lineage>
</organism>
<dbReference type="InterPro" id="IPR050103">
    <property type="entry name" value="Class-III_PLP-dep_AT"/>
</dbReference>
<dbReference type="FunFam" id="3.40.640.10:FF:000004">
    <property type="entry name" value="Acetylornithine aminotransferase"/>
    <property type="match status" value="1"/>
</dbReference>
<feature type="binding site" evidence="5">
    <location>
        <position position="280"/>
    </location>
    <ligand>
        <name>N(2)-acetyl-L-ornithine</name>
        <dbReference type="ChEBI" id="CHEBI:57805"/>
    </ligand>
</feature>
<dbReference type="InterPro" id="IPR049704">
    <property type="entry name" value="Aminotrans_3_PPA_site"/>
</dbReference>
<comment type="pathway">
    <text evidence="5">Amino-acid biosynthesis; L-arginine biosynthesis; N(2)-acetyl-L-ornithine from L-glutamate: step 4/4.</text>
</comment>
<dbReference type="GO" id="GO:0042802">
    <property type="term" value="F:identical protein binding"/>
    <property type="evidence" value="ECO:0007669"/>
    <property type="project" value="TreeGrafter"/>
</dbReference>
<dbReference type="SUPFAM" id="SSF53383">
    <property type="entry name" value="PLP-dependent transferases"/>
    <property type="match status" value="1"/>
</dbReference>
<dbReference type="InParanoid" id="A0A212RD93"/>
<feature type="binding site" evidence="5">
    <location>
        <begin position="105"/>
        <end position="106"/>
    </location>
    <ligand>
        <name>pyridoxal 5'-phosphate</name>
        <dbReference type="ChEBI" id="CHEBI:597326"/>
    </ligand>
</feature>
<dbReference type="CDD" id="cd00610">
    <property type="entry name" value="OAT_like"/>
    <property type="match status" value="1"/>
</dbReference>
<gene>
    <name evidence="5" type="primary">argD</name>
    <name evidence="6" type="ORF">SAMN02746019_00011850</name>
</gene>
<dbReference type="NCBIfam" id="NF002325">
    <property type="entry name" value="PRK01278.1"/>
    <property type="match status" value="1"/>
</dbReference>
<feature type="binding site" evidence="5">
    <location>
        <begin position="223"/>
        <end position="226"/>
    </location>
    <ligand>
        <name>pyridoxal 5'-phosphate</name>
        <dbReference type="ChEBI" id="CHEBI:597326"/>
    </ligand>
</feature>
<keyword evidence="4 5" id="KW-0663">Pyridoxal phosphate</keyword>
<feature type="binding site" evidence="5">
    <location>
        <position position="281"/>
    </location>
    <ligand>
        <name>pyridoxal 5'-phosphate</name>
        <dbReference type="ChEBI" id="CHEBI:597326"/>
    </ligand>
</feature>
<dbReference type="Proteomes" id="UP000197025">
    <property type="component" value="Unassembled WGS sequence"/>
</dbReference>
<evidence type="ECO:0000256" key="4">
    <source>
        <dbReference type="ARBA" id="ARBA00022898"/>
    </source>
</evidence>
<sequence>MEAEALIALAERVLAPTYRRPPVLFTHGEGMYVYDANGRRYLDFVAGIAVCALGHADPGVAQVVAEQARRLVHLSNLYHTEPHLHLAEALVAHSFADRVFFCNSGAEAAEAALKFARKFARLRFGPHKTGFVAFTHSFHGRTMGALSVTEKPAYREPFAPLVPGVTFVPFNDVEAARAAITEETCAVIVEPIQGEGGVNVATPAFLRALRARCDEVGALLIFDEVQCGLGRTGTLWAYEAYGVEPDLLTVAKPLANGLPIGAVLMREAVAAALQPGDHGSTFAGGPLVTAVALHVFRRLCDPTFLAHVREVGEYLMARLQALALPGVKEIRGRGLLVGIEIEGDARAVVAAALERGLLITTAGDTVVRLVPPLIVERAHIDEALGILEDAMRAALPARSSHA</sequence>
<dbReference type="GO" id="GO:0003992">
    <property type="term" value="F:N2-acetyl-L-ornithine:2-oxoglutarate 5-aminotransferase activity"/>
    <property type="evidence" value="ECO:0007669"/>
    <property type="project" value="UniProtKB-UniRule"/>
</dbReference>
<dbReference type="Pfam" id="PF00202">
    <property type="entry name" value="Aminotran_3"/>
    <property type="match status" value="1"/>
</dbReference>
<dbReference type="GO" id="GO:0006526">
    <property type="term" value="P:L-arginine biosynthetic process"/>
    <property type="evidence" value="ECO:0007669"/>
    <property type="project" value="UniProtKB-UniRule"/>
</dbReference>
<comment type="subcellular location">
    <subcellularLocation>
        <location evidence="5">Cytoplasm</location>
    </subcellularLocation>
</comment>
<dbReference type="AlphaFoldDB" id="A0A212RD93"/>
<dbReference type="UniPathway" id="UPA00068">
    <property type="reaction ID" value="UER00109"/>
</dbReference>
<dbReference type="PANTHER" id="PTHR11986:SF79">
    <property type="entry name" value="ACETYLORNITHINE AMINOTRANSFERASE, MITOCHONDRIAL"/>
    <property type="match status" value="1"/>
</dbReference>
<evidence type="ECO:0000256" key="2">
    <source>
        <dbReference type="ARBA" id="ARBA00022605"/>
    </source>
</evidence>
<feature type="binding site" evidence="5">
    <location>
        <position position="138"/>
    </location>
    <ligand>
        <name>pyridoxal 5'-phosphate</name>
        <dbReference type="ChEBI" id="CHEBI:597326"/>
    </ligand>
</feature>
<dbReference type="GO" id="GO:0030170">
    <property type="term" value="F:pyridoxal phosphate binding"/>
    <property type="evidence" value="ECO:0007669"/>
    <property type="project" value="InterPro"/>
</dbReference>
<dbReference type="NCBIfam" id="TIGR00707">
    <property type="entry name" value="argD"/>
    <property type="match status" value="1"/>
</dbReference>
<keyword evidence="5" id="KW-0963">Cytoplasm</keyword>
<name>A0A212RD93_9CHLR</name>
<keyword evidence="1 5" id="KW-0032">Aminotransferase</keyword>
<dbReference type="InterPro" id="IPR015424">
    <property type="entry name" value="PyrdxlP-dep_Trfase"/>
</dbReference>
<dbReference type="Gene3D" id="3.40.640.10">
    <property type="entry name" value="Type I PLP-dependent aspartate aminotransferase-like (Major domain)"/>
    <property type="match status" value="1"/>
</dbReference>
<feature type="modified residue" description="N6-(pyridoxal phosphate)lysine" evidence="5">
    <location>
        <position position="252"/>
    </location>
</feature>
<keyword evidence="5" id="KW-0055">Arginine biosynthesis</keyword>
<evidence type="ECO:0000256" key="1">
    <source>
        <dbReference type="ARBA" id="ARBA00022576"/>
    </source>
</evidence>
<dbReference type="InterPro" id="IPR004636">
    <property type="entry name" value="AcOrn/SuccOrn_fam"/>
</dbReference>
<comment type="catalytic activity">
    <reaction evidence="5">
        <text>N(2)-acetyl-L-ornithine + 2-oxoglutarate = N-acetyl-L-glutamate 5-semialdehyde + L-glutamate</text>
        <dbReference type="Rhea" id="RHEA:18049"/>
        <dbReference type="ChEBI" id="CHEBI:16810"/>
        <dbReference type="ChEBI" id="CHEBI:29123"/>
        <dbReference type="ChEBI" id="CHEBI:29985"/>
        <dbReference type="ChEBI" id="CHEBI:57805"/>
        <dbReference type="EC" id="2.6.1.11"/>
    </reaction>
</comment>
<dbReference type="Gene3D" id="3.90.1150.10">
    <property type="entry name" value="Aspartate Aminotransferase, domain 1"/>
    <property type="match status" value="1"/>
</dbReference>
<dbReference type="InterPro" id="IPR015421">
    <property type="entry name" value="PyrdxlP-dep_Trfase_major"/>
</dbReference>
<keyword evidence="7" id="KW-1185">Reference proteome</keyword>
<reference evidence="7" key="1">
    <citation type="submission" date="2017-06" db="EMBL/GenBank/DDBJ databases">
        <authorList>
            <person name="Varghese N."/>
            <person name="Submissions S."/>
        </authorList>
    </citation>
    <scope>NUCLEOTIDE SEQUENCE [LARGE SCALE GENOMIC DNA]</scope>
    <source>
        <strain evidence="7">JAD2</strain>
    </source>
</reference>
<evidence type="ECO:0000313" key="6">
    <source>
        <dbReference type="EMBL" id="SNB70246.1"/>
    </source>
</evidence>
<dbReference type="EMBL" id="FYEK01000044">
    <property type="protein sequence ID" value="SNB70246.1"/>
    <property type="molecule type" value="Genomic_DNA"/>
</dbReference>
<dbReference type="GO" id="GO:0005737">
    <property type="term" value="C:cytoplasm"/>
    <property type="evidence" value="ECO:0007669"/>
    <property type="project" value="UniProtKB-SubCell"/>
</dbReference>
<dbReference type="PIRSF" id="PIRSF000521">
    <property type="entry name" value="Transaminase_4ab_Lys_Orn"/>
    <property type="match status" value="1"/>
</dbReference>
<dbReference type="RefSeq" id="WP_088571843.1">
    <property type="nucleotide sequence ID" value="NZ_FYEK01000044.1"/>
</dbReference>
<comment type="subunit">
    <text evidence="5">Homodimer.</text>
</comment>
<evidence type="ECO:0000256" key="3">
    <source>
        <dbReference type="ARBA" id="ARBA00022679"/>
    </source>
</evidence>
<proteinExistence type="inferred from homology"/>
<dbReference type="PANTHER" id="PTHR11986">
    <property type="entry name" value="AMINOTRANSFERASE CLASS III"/>
    <property type="match status" value="1"/>
</dbReference>
<keyword evidence="2 5" id="KW-0028">Amino-acid biosynthesis</keyword>
<dbReference type="PROSITE" id="PS00600">
    <property type="entry name" value="AA_TRANSFER_CLASS_3"/>
    <property type="match status" value="1"/>
</dbReference>
<feature type="binding site" evidence="5">
    <location>
        <position position="141"/>
    </location>
    <ligand>
        <name>N(2)-acetyl-L-ornithine</name>
        <dbReference type="ChEBI" id="CHEBI:57805"/>
    </ligand>
</feature>
<dbReference type="EC" id="2.6.1.11" evidence="5"/>
<dbReference type="InterPro" id="IPR015422">
    <property type="entry name" value="PyrdxlP-dep_Trfase_small"/>
</dbReference>
<dbReference type="OrthoDB" id="9807885at2"/>
<comment type="similarity">
    <text evidence="5">Belongs to the class-III pyridoxal-phosphate-dependent aminotransferase family. ArgD subfamily.</text>
</comment>
<comment type="cofactor">
    <cofactor evidence="5">
        <name>pyridoxal 5'-phosphate</name>
        <dbReference type="ChEBI" id="CHEBI:597326"/>
    </cofactor>
    <text evidence="5">Binds 1 pyridoxal phosphate per subunit.</text>
</comment>
<accession>A0A212RD93</accession>
<dbReference type="FunCoup" id="A0A212RD93">
    <property type="interactions" value="430"/>
</dbReference>
<keyword evidence="3 5" id="KW-0808">Transferase</keyword>
<evidence type="ECO:0000256" key="5">
    <source>
        <dbReference type="HAMAP-Rule" id="MF_01107"/>
    </source>
</evidence>